<proteinExistence type="predicted"/>
<evidence type="ECO:0000313" key="1">
    <source>
        <dbReference type="EMBL" id="KAJ4438260.1"/>
    </source>
</evidence>
<dbReference type="EMBL" id="JAJSOF020000019">
    <property type="protein sequence ID" value="KAJ4438260.1"/>
    <property type="molecule type" value="Genomic_DNA"/>
</dbReference>
<accession>A0ABQ8SX29</accession>
<evidence type="ECO:0000313" key="2">
    <source>
        <dbReference type="Proteomes" id="UP001148838"/>
    </source>
</evidence>
<protein>
    <submittedName>
        <fullName evidence="1">Uncharacterized protein</fullName>
    </submittedName>
</protein>
<name>A0ABQ8SX29_PERAM</name>
<organism evidence="1 2">
    <name type="scientific">Periplaneta americana</name>
    <name type="common">American cockroach</name>
    <name type="synonym">Blatta americana</name>
    <dbReference type="NCBI Taxonomy" id="6978"/>
    <lineage>
        <taxon>Eukaryota</taxon>
        <taxon>Metazoa</taxon>
        <taxon>Ecdysozoa</taxon>
        <taxon>Arthropoda</taxon>
        <taxon>Hexapoda</taxon>
        <taxon>Insecta</taxon>
        <taxon>Pterygota</taxon>
        <taxon>Neoptera</taxon>
        <taxon>Polyneoptera</taxon>
        <taxon>Dictyoptera</taxon>
        <taxon>Blattodea</taxon>
        <taxon>Blattoidea</taxon>
        <taxon>Blattidae</taxon>
        <taxon>Blattinae</taxon>
        <taxon>Periplaneta</taxon>
    </lineage>
</organism>
<comment type="caution">
    <text evidence="1">The sequence shown here is derived from an EMBL/GenBank/DDBJ whole genome shotgun (WGS) entry which is preliminary data.</text>
</comment>
<dbReference type="Proteomes" id="UP001148838">
    <property type="component" value="Unassembled WGS sequence"/>
</dbReference>
<reference evidence="1 2" key="1">
    <citation type="journal article" date="2022" name="Allergy">
        <title>Genome assembly and annotation of Periplaneta americana reveal a comprehensive cockroach allergen profile.</title>
        <authorList>
            <person name="Wang L."/>
            <person name="Xiong Q."/>
            <person name="Saelim N."/>
            <person name="Wang L."/>
            <person name="Nong W."/>
            <person name="Wan A.T."/>
            <person name="Shi M."/>
            <person name="Liu X."/>
            <person name="Cao Q."/>
            <person name="Hui J.H.L."/>
            <person name="Sookrung N."/>
            <person name="Leung T.F."/>
            <person name="Tungtrongchitr A."/>
            <person name="Tsui S.K.W."/>
        </authorList>
    </citation>
    <scope>NUCLEOTIDE SEQUENCE [LARGE SCALE GENOMIC DNA]</scope>
    <source>
        <strain evidence="1">PWHHKU_190912</strain>
    </source>
</reference>
<keyword evidence="2" id="KW-1185">Reference proteome</keyword>
<sequence length="112" mass="12319">MANDTTYLDFIEPSLSKTRKIRSGAGDRTRFFGTTYQALSPLSYAEVQSSAPDRTALLQTFFVDQLLPESVFQQHGAPPHYNEAVRGFLNANFPNSLIGRGEPLPGDLGQPT</sequence>
<gene>
    <name evidence="1" type="ORF">ANN_14199</name>
</gene>